<dbReference type="PANTHER" id="PTHR40628">
    <property type="entry name" value="CHROMO DOMAIN-CONTAINING PROTEIN"/>
    <property type="match status" value="1"/>
</dbReference>
<evidence type="ECO:0000313" key="2">
    <source>
        <dbReference type="EMBL" id="KAF4464128.1"/>
    </source>
</evidence>
<feature type="compositionally biased region" description="Low complexity" evidence="1">
    <location>
        <begin position="32"/>
        <end position="42"/>
    </location>
</feature>
<accession>A0A8H4LAD6</accession>
<keyword evidence="3" id="KW-1185">Reference proteome</keyword>
<dbReference type="PANTHER" id="PTHR40628:SF1">
    <property type="entry name" value="CHROMO DOMAIN-CONTAINING PROTEIN"/>
    <property type="match status" value="1"/>
</dbReference>
<keyword evidence="2" id="KW-0675">Receptor</keyword>
<organism evidence="2 3">
    <name type="scientific">Fusarium albosuccineum</name>
    <dbReference type="NCBI Taxonomy" id="1237068"/>
    <lineage>
        <taxon>Eukaryota</taxon>
        <taxon>Fungi</taxon>
        <taxon>Dikarya</taxon>
        <taxon>Ascomycota</taxon>
        <taxon>Pezizomycotina</taxon>
        <taxon>Sordariomycetes</taxon>
        <taxon>Hypocreomycetidae</taxon>
        <taxon>Hypocreales</taxon>
        <taxon>Nectriaceae</taxon>
        <taxon>Fusarium</taxon>
        <taxon>Fusarium decemcellulare species complex</taxon>
    </lineage>
</organism>
<dbReference type="AlphaFoldDB" id="A0A8H4LAD6"/>
<evidence type="ECO:0000256" key="1">
    <source>
        <dbReference type="SAM" id="MobiDB-lite"/>
    </source>
</evidence>
<comment type="caution">
    <text evidence="2">The sequence shown here is derived from an EMBL/GenBank/DDBJ whole genome shotgun (WGS) entry which is preliminary data.</text>
</comment>
<proteinExistence type="predicted"/>
<evidence type="ECO:0000313" key="3">
    <source>
        <dbReference type="Proteomes" id="UP000554235"/>
    </source>
</evidence>
<feature type="region of interest" description="Disordered" evidence="1">
    <location>
        <begin position="1"/>
        <end position="44"/>
    </location>
</feature>
<reference evidence="2 3" key="1">
    <citation type="submission" date="2020-01" db="EMBL/GenBank/DDBJ databases">
        <title>Identification and distribution of gene clusters putatively required for synthesis of sphingolipid metabolism inhibitors in phylogenetically diverse species of the filamentous fungus Fusarium.</title>
        <authorList>
            <person name="Kim H.-S."/>
            <person name="Busman M."/>
            <person name="Brown D.W."/>
            <person name="Divon H."/>
            <person name="Uhlig S."/>
            <person name="Proctor R.H."/>
        </authorList>
    </citation>
    <scope>NUCLEOTIDE SEQUENCE [LARGE SCALE GENOMIC DNA]</scope>
    <source>
        <strain evidence="2 3">NRRL 20459</strain>
    </source>
</reference>
<dbReference type="OrthoDB" id="4232400at2759"/>
<protein>
    <submittedName>
        <fullName evidence="2">Signal sequence receptor alpha subunit</fullName>
    </submittedName>
</protein>
<dbReference type="Proteomes" id="UP000554235">
    <property type="component" value="Unassembled WGS sequence"/>
</dbReference>
<dbReference type="EMBL" id="JAADYS010001239">
    <property type="protein sequence ID" value="KAF4464128.1"/>
    <property type="molecule type" value="Genomic_DNA"/>
</dbReference>
<sequence>MVSTRGSRGDGELSGSRKRRREDDPTRQTPVQSSGKRQQRQSSVERPYLECDALPLDPCPTWIFCSYYDFHVAKDKSWFADDYIPVRREYTTRKGDTGKGLGVGTVVLPVKRFPDEDGPSSNGLLVLENVTHAPDAPCNIIGRPITQDYRVTITYAPEEVGDSGTITDHQGRQIAFFKPEASTKFPELCLSKPPVGPRVVRSGPLERLDLMDVSFRDGDEWNDLQDSLKPSDVLTSEEKKYLLEEYTTADSLCEHYRKDPGISKEREEAFRLMRLEIDEEMHIAAYGEPPKPWRHPAATSFQRRFFRGHRLDPFNDGDQHITKFLVRLDPDENNLESWMDSPEAPALFKDYAEKVGKDFILRHYGGRRENGRNIKTE</sequence>
<name>A0A8H4LAD6_9HYPO</name>
<gene>
    <name evidence="2" type="ORF">FALBO_9041</name>
</gene>